<evidence type="ECO:0000313" key="3">
    <source>
        <dbReference type="Proteomes" id="UP000530660"/>
    </source>
</evidence>
<feature type="compositionally biased region" description="Polar residues" evidence="1">
    <location>
        <begin position="48"/>
        <end position="62"/>
    </location>
</feature>
<dbReference type="AlphaFoldDB" id="A0A7J7IP09"/>
<feature type="compositionally biased region" description="Polar residues" evidence="1">
    <location>
        <begin position="139"/>
        <end position="149"/>
    </location>
</feature>
<dbReference type="OrthoDB" id="10678497at2759"/>
<feature type="region of interest" description="Disordered" evidence="1">
    <location>
        <begin position="107"/>
        <end position="163"/>
    </location>
</feature>
<dbReference type="EMBL" id="VWRR01000002">
    <property type="protein sequence ID" value="KAF6004856.1"/>
    <property type="molecule type" value="Genomic_DNA"/>
</dbReference>
<gene>
    <name evidence="2" type="ORF">F1559_003097</name>
</gene>
<sequence>MELSHWTIHMQTNARILLRNDWLREDRTLLAAWCRAKPRSLSISATLSSPDAVTETEQNSPRWSFGIHRPNEVHTLQQESSNMAHTSMNDRTHANTAQVGERVPRALFGSATERRKGQVRSQTETGSVPLIRKRKHTGSEPSTRASQCCGQAGRQPQRPAAQDIDERQALLETDRSVGNEVISRDECHSVPKAVMSNVTLIVIGCETVEEPNFDQERVASDQWRIEPSTSAMGGARWLLARPSRPRPSLCAAGRVCIWRCLGTRIYPAGKR</sequence>
<name>A0A7J7IP09_9RHOD</name>
<dbReference type="Proteomes" id="UP000530660">
    <property type="component" value="Unassembled WGS sequence"/>
</dbReference>
<keyword evidence="3" id="KW-1185">Reference proteome</keyword>
<evidence type="ECO:0000313" key="2">
    <source>
        <dbReference type="EMBL" id="KAF6004856.1"/>
    </source>
</evidence>
<protein>
    <submittedName>
        <fullName evidence="2">Uncharacterized protein</fullName>
    </submittedName>
</protein>
<proteinExistence type="predicted"/>
<organism evidence="2 3">
    <name type="scientific">Cyanidiococcus yangmingshanensis</name>
    <dbReference type="NCBI Taxonomy" id="2690220"/>
    <lineage>
        <taxon>Eukaryota</taxon>
        <taxon>Rhodophyta</taxon>
        <taxon>Bangiophyceae</taxon>
        <taxon>Cyanidiales</taxon>
        <taxon>Cyanidiaceae</taxon>
        <taxon>Cyanidiococcus</taxon>
    </lineage>
</organism>
<evidence type="ECO:0000256" key="1">
    <source>
        <dbReference type="SAM" id="MobiDB-lite"/>
    </source>
</evidence>
<reference evidence="2 3" key="1">
    <citation type="journal article" date="2020" name="J. Phycol.">
        <title>Comparative genome analysis reveals Cyanidiococcus gen. nov., a new extremophilic red algal genus sister to Cyanidioschyzon (Cyanidioschyzonaceae, Rhodophyta).</title>
        <authorList>
            <person name="Liu S.-L."/>
            <person name="Chiang Y.-R."/>
            <person name="Yoon H.S."/>
            <person name="Fu H.-Y."/>
        </authorList>
    </citation>
    <scope>NUCLEOTIDE SEQUENCE [LARGE SCALE GENOMIC DNA]</scope>
    <source>
        <strain evidence="2 3">THAL066</strain>
    </source>
</reference>
<feature type="region of interest" description="Disordered" evidence="1">
    <location>
        <begin position="48"/>
        <end position="67"/>
    </location>
</feature>
<feature type="compositionally biased region" description="Low complexity" evidence="1">
    <location>
        <begin position="150"/>
        <end position="162"/>
    </location>
</feature>
<accession>A0A7J7IP09</accession>
<comment type="caution">
    <text evidence="2">The sequence shown here is derived from an EMBL/GenBank/DDBJ whole genome shotgun (WGS) entry which is preliminary data.</text>
</comment>